<evidence type="ECO:0000313" key="3">
    <source>
        <dbReference type="Proteomes" id="UP000321034"/>
    </source>
</evidence>
<name>A0A5C8I4X1_9MICO</name>
<dbReference type="EMBL" id="VRSV01000001">
    <property type="protein sequence ID" value="TXK13339.1"/>
    <property type="molecule type" value="Genomic_DNA"/>
</dbReference>
<feature type="domain" description="Cyclodeaminase/cyclohydrolase" evidence="1">
    <location>
        <begin position="13"/>
        <end position="164"/>
    </location>
</feature>
<dbReference type="SUPFAM" id="SSF101262">
    <property type="entry name" value="Methenyltetrahydrofolate cyclohydrolase-like"/>
    <property type="match status" value="1"/>
</dbReference>
<protein>
    <recommendedName>
        <fullName evidence="1">Cyclodeaminase/cyclohydrolase domain-containing protein</fullName>
    </recommendedName>
</protein>
<proteinExistence type="predicted"/>
<dbReference type="Gene3D" id="1.20.120.680">
    <property type="entry name" value="Formiminotetrahydrofolate cyclodeaminase monomer, up-and-down helical bundle"/>
    <property type="match status" value="1"/>
</dbReference>
<reference evidence="2 3" key="1">
    <citation type="submission" date="2019-08" db="EMBL/GenBank/DDBJ databases">
        <authorList>
            <person name="Dong K."/>
        </authorList>
    </citation>
    <scope>NUCLEOTIDE SEQUENCE [LARGE SCALE GENOMIC DNA]</scope>
    <source>
        <strain evidence="2 3">JCM14558</strain>
    </source>
</reference>
<sequence>MNADGDVPTSIALDTWLAKLAEPTGAPGGGSAAGVMMGLAAALLHMVCGYTPDEPAAVAAGERVAELRERALRAANDDGIRSRALGAALASRDPDRSIPLHREAVAASVSSAELAEVGIALSAELRVVADVGNPSVVADTGVAAEALAAGLGAALINLHANVRLARKHASEGDDDAPLVSVDEVGERGRRVREEIDAIRVAVSGI</sequence>
<evidence type="ECO:0000259" key="1">
    <source>
        <dbReference type="Pfam" id="PF04961"/>
    </source>
</evidence>
<dbReference type="InterPro" id="IPR007044">
    <property type="entry name" value="Cyclodeamin/CycHdrlase"/>
</dbReference>
<gene>
    <name evidence="2" type="ORF">FVP77_08010</name>
</gene>
<organism evidence="2 3">
    <name type="scientific">Microbacterium hatanonis</name>
    <dbReference type="NCBI Taxonomy" id="404366"/>
    <lineage>
        <taxon>Bacteria</taxon>
        <taxon>Bacillati</taxon>
        <taxon>Actinomycetota</taxon>
        <taxon>Actinomycetes</taxon>
        <taxon>Micrococcales</taxon>
        <taxon>Microbacteriaceae</taxon>
        <taxon>Microbacterium</taxon>
    </lineage>
</organism>
<dbReference type="AlphaFoldDB" id="A0A5C8I4X1"/>
<comment type="caution">
    <text evidence="2">The sequence shown here is derived from an EMBL/GenBank/DDBJ whole genome shotgun (WGS) entry which is preliminary data.</text>
</comment>
<dbReference type="Proteomes" id="UP000321034">
    <property type="component" value="Unassembled WGS sequence"/>
</dbReference>
<evidence type="ECO:0000313" key="2">
    <source>
        <dbReference type="EMBL" id="TXK13339.1"/>
    </source>
</evidence>
<accession>A0A5C8I4X1</accession>
<keyword evidence="3" id="KW-1185">Reference proteome</keyword>
<dbReference type="GO" id="GO:0003824">
    <property type="term" value="F:catalytic activity"/>
    <property type="evidence" value="ECO:0007669"/>
    <property type="project" value="InterPro"/>
</dbReference>
<dbReference type="RefSeq" id="WP_147893998.1">
    <property type="nucleotide sequence ID" value="NZ_BAAANR010000001.1"/>
</dbReference>
<dbReference type="Pfam" id="PF04961">
    <property type="entry name" value="FTCD_C"/>
    <property type="match status" value="1"/>
</dbReference>
<dbReference type="InterPro" id="IPR036178">
    <property type="entry name" value="Formintransfe-cycloase-like_sf"/>
</dbReference>